<gene>
    <name evidence="2" type="ORF">NDU88_001205</name>
</gene>
<name>A0AAV7NDJ8_PLEWA</name>
<accession>A0AAV7NDJ8</accession>
<dbReference type="AlphaFoldDB" id="A0AAV7NDJ8"/>
<reference evidence="2" key="1">
    <citation type="journal article" date="2022" name="bioRxiv">
        <title>Sequencing and chromosome-scale assembly of the giantPleurodeles waltlgenome.</title>
        <authorList>
            <person name="Brown T."/>
            <person name="Elewa A."/>
            <person name="Iarovenko S."/>
            <person name="Subramanian E."/>
            <person name="Araus A.J."/>
            <person name="Petzold A."/>
            <person name="Susuki M."/>
            <person name="Suzuki K.-i.T."/>
            <person name="Hayashi T."/>
            <person name="Toyoda A."/>
            <person name="Oliveira C."/>
            <person name="Osipova E."/>
            <person name="Leigh N.D."/>
            <person name="Simon A."/>
            <person name="Yun M.H."/>
        </authorList>
    </citation>
    <scope>NUCLEOTIDE SEQUENCE</scope>
    <source>
        <strain evidence="2">20211129_DDA</strain>
        <tissue evidence="2">Liver</tissue>
    </source>
</reference>
<evidence type="ECO:0000313" key="2">
    <source>
        <dbReference type="EMBL" id="KAJ1112945.1"/>
    </source>
</evidence>
<dbReference type="EMBL" id="JANPWB010000012">
    <property type="protein sequence ID" value="KAJ1112945.1"/>
    <property type="molecule type" value="Genomic_DNA"/>
</dbReference>
<feature type="region of interest" description="Disordered" evidence="1">
    <location>
        <begin position="1"/>
        <end position="23"/>
    </location>
</feature>
<organism evidence="2 3">
    <name type="scientific">Pleurodeles waltl</name>
    <name type="common">Iberian ribbed newt</name>
    <dbReference type="NCBI Taxonomy" id="8319"/>
    <lineage>
        <taxon>Eukaryota</taxon>
        <taxon>Metazoa</taxon>
        <taxon>Chordata</taxon>
        <taxon>Craniata</taxon>
        <taxon>Vertebrata</taxon>
        <taxon>Euteleostomi</taxon>
        <taxon>Amphibia</taxon>
        <taxon>Batrachia</taxon>
        <taxon>Caudata</taxon>
        <taxon>Salamandroidea</taxon>
        <taxon>Salamandridae</taxon>
        <taxon>Pleurodelinae</taxon>
        <taxon>Pleurodeles</taxon>
    </lineage>
</organism>
<sequence>MVGGSAVPAGDGAGEQCSRSGVLSPAVGWGGAEETAGALTCGAPGGVTSGGQTMLAGFNPVGLRAGDKTGCTQEGLQAIAHTDLYAHVPQPMEEQENPILGDIPLPSIPLPLTPYLELPLTEEVADAISTL</sequence>
<evidence type="ECO:0000313" key="3">
    <source>
        <dbReference type="Proteomes" id="UP001066276"/>
    </source>
</evidence>
<proteinExistence type="predicted"/>
<evidence type="ECO:0000256" key="1">
    <source>
        <dbReference type="SAM" id="MobiDB-lite"/>
    </source>
</evidence>
<comment type="caution">
    <text evidence="2">The sequence shown here is derived from an EMBL/GenBank/DDBJ whole genome shotgun (WGS) entry which is preliminary data.</text>
</comment>
<protein>
    <submittedName>
        <fullName evidence="2">Uncharacterized protein</fullName>
    </submittedName>
</protein>
<keyword evidence="3" id="KW-1185">Reference proteome</keyword>
<dbReference type="Proteomes" id="UP001066276">
    <property type="component" value="Chromosome 8"/>
</dbReference>